<dbReference type="EMBL" id="FNHG01000013">
    <property type="protein sequence ID" value="SDM53455.1"/>
    <property type="molecule type" value="Genomic_DNA"/>
</dbReference>
<feature type="region of interest" description="Disordered" evidence="1">
    <location>
        <begin position="362"/>
        <end position="382"/>
    </location>
</feature>
<protein>
    <submittedName>
        <fullName evidence="2">Uncharacterized protein</fullName>
    </submittedName>
</protein>
<dbReference type="RefSeq" id="WP_091770652.1">
    <property type="nucleotide sequence ID" value="NZ_FNHG01000013.1"/>
</dbReference>
<dbReference type="AlphaFoldDB" id="A0A1G9U1N2"/>
<keyword evidence="3" id="KW-1185">Reference proteome</keyword>
<reference evidence="2 3" key="1">
    <citation type="submission" date="2016-10" db="EMBL/GenBank/DDBJ databases">
        <authorList>
            <person name="de Groot N.N."/>
        </authorList>
    </citation>
    <scope>NUCLEOTIDE SEQUENCE [LARGE SCALE GENOMIC DNA]</scope>
    <source>
        <strain evidence="2 3">DSM 16077</strain>
    </source>
</reference>
<evidence type="ECO:0000313" key="3">
    <source>
        <dbReference type="Proteomes" id="UP000199759"/>
    </source>
</evidence>
<evidence type="ECO:0000256" key="1">
    <source>
        <dbReference type="SAM" id="MobiDB-lite"/>
    </source>
</evidence>
<dbReference type="Proteomes" id="UP000199759">
    <property type="component" value="Unassembled WGS sequence"/>
</dbReference>
<organism evidence="2 3">
    <name type="scientific">Maricaulis salignorans</name>
    <dbReference type="NCBI Taxonomy" id="144026"/>
    <lineage>
        <taxon>Bacteria</taxon>
        <taxon>Pseudomonadati</taxon>
        <taxon>Pseudomonadota</taxon>
        <taxon>Alphaproteobacteria</taxon>
        <taxon>Maricaulales</taxon>
        <taxon>Maricaulaceae</taxon>
        <taxon>Maricaulis</taxon>
    </lineage>
</organism>
<gene>
    <name evidence="2" type="ORF">SAMN04488568_11376</name>
</gene>
<name>A0A1G9U1N2_9PROT</name>
<evidence type="ECO:0000313" key="2">
    <source>
        <dbReference type="EMBL" id="SDM53455.1"/>
    </source>
</evidence>
<sequence>MVDPYEIAPWISIEGVNARRTRAHEDGYRVHVGHRLLTSDAGTITLGSSRVMDGFPRDLPDWPGGYENLAMAGTSAFELARASALAARNEALNCVVIGVDLREFSTDTNTQATYWITPMAGGSRLAALAKMALSTSAFARALQTVDDNISGGSDTRWEQAYNEAGLPDRFEEELAKRYRYYASYEYDPERVAFLFRGIDALLASGKQVVVFIHPVHAWYEEARQRAGAGPAEIALRRDIAAQLAARGEMAAADQACFDGPALQAWDFGGFSAPAQTAPPAADGSAPSPWYYVPSHYRPALGQAILDRLSSRSGPYPVDESFGRPLSADTLEADLAAFQAGRAAWLQSGTPWQLHAAASFDALDANPPEPEAGPRTFLTRGDRVELERDVQRIEEQNSH</sequence>
<dbReference type="STRING" id="144026.SAMN04488568_11376"/>
<proteinExistence type="predicted"/>
<dbReference type="OrthoDB" id="5349052at2"/>
<accession>A0A1G9U1N2</accession>